<dbReference type="Proteomes" id="UP000011715">
    <property type="component" value="Unassembled WGS sequence"/>
</dbReference>
<accession>A0A0C4E711</accession>
<name>A0A0C4E711_MAGP6</name>
<protein>
    <submittedName>
        <fullName evidence="2 3">Uncharacterized protein</fullName>
    </submittedName>
</protein>
<feature type="region of interest" description="Disordered" evidence="1">
    <location>
        <begin position="143"/>
        <end position="164"/>
    </location>
</feature>
<gene>
    <name evidence="2" type="ORF">MAPG_08310</name>
</gene>
<dbReference type="EMBL" id="GL876972">
    <property type="protein sequence ID" value="KLU89338.1"/>
    <property type="molecule type" value="Genomic_DNA"/>
</dbReference>
<reference evidence="2" key="1">
    <citation type="submission" date="2010-05" db="EMBL/GenBank/DDBJ databases">
        <title>The Genome Sequence of Magnaporthe poae strain ATCC 64411.</title>
        <authorList>
            <consortium name="The Broad Institute Genome Sequencing Platform"/>
            <consortium name="Broad Institute Genome Sequencing Center for Infectious Disease"/>
            <person name="Ma L.-J."/>
            <person name="Dead R."/>
            <person name="Young S."/>
            <person name="Zeng Q."/>
            <person name="Koehrsen M."/>
            <person name="Alvarado L."/>
            <person name="Berlin A."/>
            <person name="Chapman S.B."/>
            <person name="Chen Z."/>
            <person name="Freedman E."/>
            <person name="Gellesch M."/>
            <person name="Goldberg J."/>
            <person name="Griggs A."/>
            <person name="Gujja S."/>
            <person name="Heilman E.R."/>
            <person name="Heiman D."/>
            <person name="Hepburn T."/>
            <person name="Howarth C."/>
            <person name="Jen D."/>
            <person name="Larson L."/>
            <person name="Mehta T."/>
            <person name="Neiman D."/>
            <person name="Pearson M."/>
            <person name="Roberts A."/>
            <person name="Saif S."/>
            <person name="Shea T."/>
            <person name="Shenoy N."/>
            <person name="Sisk P."/>
            <person name="Stolte C."/>
            <person name="Sykes S."/>
            <person name="Walk T."/>
            <person name="White J."/>
            <person name="Yandava C."/>
            <person name="Haas B."/>
            <person name="Nusbaum C."/>
            <person name="Birren B."/>
        </authorList>
    </citation>
    <scope>NUCLEOTIDE SEQUENCE</scope>
    <source>
        <strain evidence="2">ATCC 64411</strain>
    </source>
</reference>
<proteinExistence type="predicted"/>
<evidence type="ECO:0000256" key="1">
    <source>
        <dbReference type="SAM" id="MobiDB-lite"/>
    </source>
</evidence>
<evidence type="ECO:0000313" key="3">
    <source>
        <dbReference type="EnsemblFungi" id="MAPG_08310T0"/>
    </source>
</evidence>
<evidence type="ECO:0000313" key="4">
    <source>
        <dbReference type="Proteomes" id="UP000011715"/>
    </source>
</evidence>
<dbReference type="VEuPathDB" id="FungiDB:MAPG_08310"/>
<reference evidence="2" key="3">
    <citation type="submission" date="2011-03" db="EMBL/GenBank/DDBJ databases">
        <title>Annotation of Magnaporthe poae ATCC 64411.</title>
        <authorList>
            <person name="Ma L.-J."/>
            <person name="Dead R."/>
            <person name="Young S.K."/>
            <person name="Zeng Q."/>
            <person name="Gargeya S."/>
            <person name="Fitzgerald M."/>
            <person name="Haas B."/>
            <person name="Abouelleil A."/>
            <person name="Alvarado L."/>
            <person name="Arachchi H.M."/>
            <person name="Berlin A."/>
            <person name="Brown A."/>
            <person name="Chapman S.B."/>
            <person name="Chen Z."/>
            <person name="Dunbar C."/>
            <person name="Freedman E."/>
            <person name="Gearin G."/>
            <person name="Gellesch M."/>
            <person name="Goldberg J."/>
            <person name="Griggs A."/>
            <person name="Gujja S."/>
            <person name="Heiman D."/>
            <person name="Howarth C."/>
            <person name="Larson L."/>
            <person name="Lui A."/>
            <person name="MacDonald P.J.P."/>
            <person name="Mehta T."/>
            <person name="Montmayeur A."/>
            <person name="Murphy C."/>
            <person name="Neiman D."/>
            <person name="Pearson M."/>
            <person name="Priest M."/>
            <person name="Roberts A."/>
            <person name="Saif S."/>
            <person name="Shea T."/>
            <person name="Shenoy N."/>
            <person name="Sisk P."/>
            <person name="Stolte C."/>
            <person name="Sykes S."/>
            <person name="Yandava C."/>
            <person name="Wortman J."/>
            <person name="Nusbaum C."/>
            <person name="Birren B."/>
        </authorList>
    </citation>
    <scope>NUCLEOTIDE SEQUENCE</scope>
    <source>
        <strain evidence="2">ATCC 64411</strain>
    </source>
</reference>
<organism evidence="3 4">
    <name type="scientific">Magnaporthiopsis poae (strain ATCC 64411 / 73-15)</name>
    <name type="common">Kentucky bluegrass fungus</name>
    <name type="synonym">Magnaporthe poae</name>
    <dbReference type="NCBI Taxonomy" id="644358"/>
    <lineage>
        <taxon>Eukaryota</taxon>
        <taxon>Fungi</taxon>
        <taxon>Dikarya</taxon>
        <taxon>Ascomycota</taxon>
        <taxon>Pezizomycotina</taxon>
        <taxon>Sordariomycetes</taxon>
        <taxon>Sordariomycetidae</taxon>
        <taxon>Magnaporthales</taxon>
        <taxon>Magnaporthaceae</taxon>
        <taxon>Magnaporthiopsis</taxon>
    </lineage>
</organism>
<dbReference type="EMBL" id="ADBL01002003">
    <property type="status" value="NOT_ANNOTATED_CDS"/>
    <property type="molecule type" value="Genomic_DNA"/>
</dbReference>
<evidence type="ECO:0000313" key="2">
    <source>
        <dbReference type="EMBL" id="KLU89338.1"/>
    </source>
</evidence>
<dbReference type="AlphaFoldDB" id="A0A0C4E711"/>
<reference evidence="3" key="5">
    <citation type="submission" date="2015-06" db="UniProtKB">
        <authorList>
            <consortium name="EnsemblFungi"/>
        </authorList>
    </citation>
    <scope>IDENTIFICATION</scope>
    <source>
        <strain evidence="3">ATCC 64411</strain>
    </source>
</reference>
<feature type="compositionally biased region" description="Low complexity" evidence="1">
    <location>
        <begin position="53"/>
        <end position="70"/>
    </location>
</feature>
<dbReference type="EnsemblFungi" id="MAPG_08310T0">
    <property type="protein sequence ID" value="MAPG_08310T0"/>
    <property type="gene ID" value="MAPG_08310"/>
</dbReference>
<feature type="region of interest" description="Disordered" evidence="1">
    <location>
        <begin position="1"/>
        <end position="81"/>
    </location>
</feature>
<sequence length="249" mass="26868">MTLGGLVLPSFSERGVLGDKPSKPTTLSRKSWCHLGKAGQEDTAETAHHRGSTTQTRFETTDGTTGTKLTAARGGSAPPPSCCLGGLGTAKHSRPSRSKELAQSTGWSLCPRFLFFWRGHRDVAAELMGNLGVYGFPGHASGRSGRTGGPITTREDRSCPGSPRRLSPLDKWLPFPRLPARSSYPSAAAESVVDPRINSCGIEGYRSSHRNGENYEEPMIATCGCDSLQPPWAPQKPRRPGVRHMRRAC</sequence>
<reference evidence="4" key="2">
    <citation type="submission" date="2010-05" db="EMBL/GenBank/DDBJ databases">
        <title>The genome sequence of Magnaporthe poae strain ATCC 64411.</title>
        <authorList>
            <person name="Ma L.-J."/>
            <person name="Dead R."/>
            <person name="Young S."/>
            <person name="Zeng Q."/>
            <person name="Koehrsen M."/>
            <person name="Alvarado L."/>
            <person name="Berlin A."/>
            <person name="Chapman S.B."/>
            <person name="Chen Z."/>
            <person name="Freedman E."/>
            <person name="Gellesch M."/>
            <person name="Goldberg J."/>
            <person name="Griggs A."/>
            <person name="Gujja S."/>
            <person name="Heilman E.R."/>
            <person name="Heiman D."/>
            <person name="Hepburn T."/>
            <person name="Howarth C."/>
            <person name="Jen D."/>
            <person name="Larson L."/>
            <person name="Mehta T."/>
            <person name="Neiman D."/>
            <person name="Pearson M."/>
            <person name="Roberts A."/>
            <person name="Saif S."/>
            <person name="Shea T."/>
            <person name="Shenoy N."/>
            <person name="Sisk P."/>
            <person name="Stolte C."/>
            <person name="Sykes S."/>
            <person name="Walk T."/>
            <person name="White J."/>
            <person name="Yandava C."/>
            <person name="Haas B."/>
            <person name="Nusbaum C."/>
            <person name="Birren B."/>
        </authorList>
    </citation>
    <scope>NUCLEOTIDE SEQUENCE [LARGE SCALE GENOMIC DNA]</scope>
    <source>
        <strain evidence="4">ATCC 64411 / 73-15</strain>
    </source>
</reference>
<keyword evidence="4" id="KW-1185">Reference proteome</keyword>
<reference evidence="3" key="4">
    <citation type="journal article" date="2015" name="G3 (Bethesda)">
        <title>Genome sequences of three phytopathogenic species of the Magnaporthaceae family of fungi.</title>
        <authorList>
            <person name="Okagaki L.H."/>
            <person name="Nunes C.C."/>
            <person name="Sailsbery J."/>
            <person name="Clay B."/>
            <person name="Brown D."/>
            <person name="John T."/>
            <person name="Oh Y."/>
            <person name="Young N."/>
            <person name="Fitzgerald M."/>
            <person name="Haas B.J."/>
            <person name="Zeng Q."/>
            <person name="Young S."/>
            <person name="Adiconis X."/>
            <person name="Fan L."/>
            <person name="Levin J.Z."/>
            <person name="Mitchell T.K."/>
            <person name="Okubara P.A."/>
            <person name="Farman M.L."/>
            <person name="Kohn L.M."/>
            <person name="Birren B."/>
            <person name="Ma L.-J."/>
            <person name="Dean R.A."/>
        </authorList>
    </citation>
    <scope>NUCLEOTIDE SEQUENCE</scope>
    <source>
        <strain evidence="3">ATCC 64411 / 73-15</strain>
    </source>
</reference>